<keyword evidence="2" id="KW-1185">Reference proteome</keyword>
<feature type="compositionally biased region" description="Polar residues" evidence="1">
    <location>
        <begin position="90"/>
        <end position="99"/>
    </location>
</feature>
<evidence type="ECO:0000256" key="1">
    <source>
        <dbReference type="SAM" id="MobiDB-lite"/>
    </source>
</evidence>
<dbReference type="Proteomes" id="UP000694918">
    <property type="component" value="Unplaced"/>
</dbReference>
<dbReference type="CDD" id="cd14686">
    <property type="entry name" value="bZIP"/>
    <property type="match status" value="1"/>
</dbReference>
<feature type="compositionally biased region" description="Basic and acidic residues" evidence="1">
    <location>
        <begin position="100"/>
        <end position="126"/>
    </location>
</feature>
<dbReference type="RefSeq" id="XP_011026689.1">
    <property type="nucleotide sequence ID" value="XM_011028387.1"/>
</dbReference>
<organism evidence="2 4">
    <name type="scientific">Populus euphratica</name>
    <name type="common">Euphrates poplar</name>
    <dbReference type="NCBI Taxonomy" id="75702"/>
    <lineage>
        <taxon>Eukaryota</taxon>
        <taxon>Viridiplantae</taxon>
        <taxon>Streptophyta</taxon>
        <taxon>Embryophyta</taxon>
        <taxon>Tracheophyta</taxon>
        <taxon>Spermatophyta</taxon>
        <taxon>Magnoliopsida</taxon>
        <taxon>eudicotyledons</taxon>
        <taxon>Gunneridae</taxon>
        <taxon>Pentapetalae</taxon>
        <taxon>rosids</taxon>
        <taxon>fabids</taxon>
        <taxon>Malpighiales</taxon>
        <taxon>Salicaceae</taxon>
        <taxon>Saliceae</taxon>
        <taxon>Populus</taxon>
    </lineage>
</organism>
<name>A0AAJ6UD68_POPEU</name>
<accession>A0AAJ6UD68</accession>
<reference evidence="3 4" key="1">
    <citation type="submission" date="2025-04" db="UniProtKB">
        <authorList>
            <consortium name="RefSeq"/>
        </authorList>
    </citation>
    <scope>IDENTIFICATION</scope>
</reference>
<evidence type="ECO:0000313" key="3">
    <source>
        <dbReference type="RefSeq" id="XP_011026689.1"/>
    </source>
</evidence>
<proteinExistence type="predicted"/>
<evidence type="ECO:0000313" key="4">
    <source>
        <dbReference type="RefSeq" id="XP_011026690.1"/>
    </source>
</evidence>
<dbReference type="GeneID" id="105127200"/>
<dbReference type="AlphaFoldDB" id="A0AAJ6UD68"/>
<dbReference type="RefSeq" id="XP_011026690.1">
    <property type="nucleotide sequence ID" value="XM_011028388.1"/>
</dbReference>
<dbReference type="RefSeq" id="XP_011026691.1">
    <property type="nucleotide sequence ID" value="XM_011028389.1"/>
</dbReference>
<sequence>MDSDMYCFDFSDAEITPSTGNVHEENPSMNPLFRSQVAVPGIGENMYGIGTGSHELKYGLADHQRHQQQTEIPNQWMVIMNNMSVNNQAALEQPAGSSRSSKDPKKLARQRSDLKYREKKKQETKDLKRKVDVLMERNDHLEKENAYLKKEGDRMERALKQGKRDVHQLKGKHDGLSTTVTEISRALAESKYNMEIQRENELLKCKINLLAKQMKNPDRLDTIKLQARIAQLEGENSARQLVIDALCAKMKKDTDDEP</sequence>
<dbReference type="KEGG" id="peu:105127200"/>
<dbReference type="GO" id="GO:0003700">
    <property type="term" value="F:DNA-binding transcription factor activity"/>
    <property type="evidence" value="ECO:0007669"/>
    <property type="project" value="InterPro"/>
</dbReference>
<evidence type="ECO:0000313" key="2">
    <source>
        <dbReference type="Proteomes" id="UP000694918"/>
    </source>
</evidence>
<dbReference type="Gene3D" id="1.20.5.170">
    <property type="match status" value="1"/>
</dbReference>
<evidence type="ECO:0000313" key="5">
    <source>
        <dbReference type="RefSeq" id="XP_011026691.1"/>
    </source>
</evidence>
<feature type="region of interest" description="Disordered" evidence="1">
    <location>
        <begin position="90"/>
        <end position="126"/>
    </location>
</feature>
<gene>
    <name evidence="3 4 5" type="primary">LOC105127200</name>
</gene>
<protein>
    <submittedName>
        <fullName evidence="3 4">Uncharacterized protein LOC105127200</fullName>
    </submittedName>
</protein>